<dbReference type="Pfam" id="PF13675">
    <property type="entry name" value="PilJ"/>
    <property type="match status" value="1"/>
</dbReference>
<dbReference type="PANTHER" id="PTHR24421:SF10">
    <property type="entry name" value="NITRATE_NITRITE SENSOR PROTEIN NARQ"/>
    <property type="match status" value="1"/>
</dbReference>
<evidence type="ECO:0000259" key="16">
    <source>
        <dbReference type="PROSITE" id="PS50109"/>
    </source>
</evidence>
<evidence type="ECO:0000256" key="15">
    <source>
        <dbReference type="SAM" id="Phobius"/>
    </source>
</evidence>
<evidence type="ECO:0000313" key="19">
    <source>
        <dbReference type="Proteomes" id="UP000244930"/>
    </source>
</evidence>
<keyword evidence="10 14" id="KW-0067">ATP-binding</keyword>
<dbReference type="CDD" id="cd06225">
    <property type="entry name" value="HAMP"/>
    <property type="match status" value="1"/>
</dbReference>
<protein>
    <recommendedName>
        <fullName evidence="14">Sensor protein</fullName>
        <ecNumber evidence="14">2.7.13.3</ecNumber>
    </recommendedName>
</protein>
<evidence type="ECO:0000256" key="9">
    <source>
        <dbReference type="ARBA" id="ARBA00022777"/>
    </source>
</evidence>
<evidence type="ECO:0000256" key="13">
    <source>
        <dbReference type="ARBA" id="ARBA00023136"/>
    </source>
</evidence>
<accession>A0A2U8GSD9</accession>
<dbReference type="RefSeq" id="WP_108950190.1">
    <property type="nucleotide sequence ID" value="NZ_CP022187.1"/>
</dbReference>
<dbReference type="InterPro" id="IPR036890">
    <property type="entry name" value="HATPase_C_sf"/>
</dbReference>
<evidence type="ECO:0000256" key="14">
    <source>
        <dbReference type="PIRNR" id="PIRNR003167"/>
    </source>
</evidence>
<proteinExistence type="predicted"/>
<dbReference type="InterPro" id="IPR029016">
    <property type="entry name" value="GAF-like_dom_sf"/>
</dbReference>
<dbReference type="Pfam" id="PF07730">
    <property type="entry name" value="HisKA_3"/>
    <property type="match status" value="1"/>
</dbReference>
<dbReference type="CDD" id="cd19408">
    <property type="entry name" value="NarX_NarQ_sensor"/>
    <property type="match status" value="1"/>
</dbReference>
<dbReference type="EC" id="2.7.13.3" evidence="14"/>
<dbReference type="InterPro" id="IPR005467">
    <property type="entry name" value="His_kinase_dom"/>
</dbReference>
<dbReference type="Pfam" id="PF02518">
    <property type="entry name" value="HATPase_c"/>
    <property type="match status" value="1"/>
</dbReference>
<keyword evidence="19" id="KW-1185">Reference proteome</keyword>
<dbReference type="InterPro" id="IPR003594">
    <property type="entry name" value="HATPase_dom"/>
</dbReference>
<evidence type="ECO:0000256" key="11">
    <source>
        <dbReference type="ARBA" id="ARBA00022989"/>
    </source>
</evidence>
<evidence type="ECO:0000256" key="3">
    <source>
        <dbReference type="ARBA" id="ARBA00022475"/>
    </source>
</evidence>
<dbReference type="InterPro" id="IPR050482">
    <property type="entry name" value="Sensor_HK_TwoCompSys"/>
</dbReference>
<dbReference type="GO" id="GO:0005886">
    <property type="term" value="C:plasma membrane"/>
    <property type="evidence" value="ECO:0007669"/>
    <property type="project" value="UniProtKB-SubCell"/>
</dbReference>
<dbReference type="KEGG" id="acom:CEW83_15770"/>
<dbReference type="InterPro" id="IPR011712">
    <property type="entry name" value="Sig_transdc_His_kin_sub3_dim/P"/>
</dbReference>
<evidence type="ECO:0000256" key="5">
    <source>
        <dbReference type="ARBA" id="ARBA00022553"/>
    </source>
</evidence>
<dbReference type="EMBL" id="CP022187">
    <property type="protein sequence ID" value="AWI76491.1"/>
    <property type="molecule type" value="Genomic_DNA"/>
</dbReference>
<dbReference type="PIRSF" id="PIRSF003167">
    <property type="entry name" value="STHK_NarX/NarQ"/>
    <property type="match status" value="1"/>
</dbReference>
<comment type="subcellular location">
    <subcellularLocation>
        <location evidence="2">Cell inner membrane</location>
        <topology evidence="2">Multi-pass membrane protein</topology>
    </subcellularLocation>
</comment>
<dbReference type="PROSITE" id="PS50109">
    <property type="entry name" value="HIS_KIN"/>
    <property type="match status" value="1"/>
</dbReference>
<dbReference type="Gene3D" id="1.20.5.1930">
    <property type="match status" value="1"/>
</dbReference>
<dbReference type="Proteomes" id="UP000244930">
    <property type="component" value="Chromosome"/>
</dbReference>
<dbReference type="GO" id="GO:0046983">
    <property type="term" value="F:protein dimerization activity"/>
    <property type="evidence" value="ECO:0007669"/>
    <property type="project" value="UniProtKB-UniRule"/>
</dbReference>
<dbReference type="SMART" id="SM00304">
    <property type="entry name" value="HAMP"/>
    <property type="match status" value="1"/>
</dbReference>
<dbReference type="Pfam" id="PF00672">
    <property type="entry name" value="HAMP"/>
    <property type="match status" value="1"/>
</dbReference>
<feature type="domain" description="HAMP" evidence="17">
    <location>
        <begin position="199"/>
        <end position="251"/>
    </location>
</feature>
<evidence type="ECO:0000256" key="7">
    <source>
        <dbReference type="ARBA" id="ARBA00022692"/>
    </source>
</evidence>
<name>A0A2U8GSD9_9RHOO</name>
<comment type="catalytic activity">
    <reaction evidence="1 14">
        <text>ATP + protein L-histidine = ADP + protein N-phospho-L-histidine.</text>
        <dbReference type="EC" id="2.7.13.3"/>
    </reaction>
</comment>
<dbReference type="InterPro" id="IPR029095">
    <property type="entry name" value="NarX-like_N"/>
</dbReference>
<dbReference type="Gene3D" id="1.20.120.960">
    <property type="entry name" value="Histidine kinase NarX, sensor domain"/>
    <property type="match status" value="1"/>
</dbReference>
<dbReference type="SUPFAM" id="SSF55781">
    <property type="entry name" value="GAF domain-like"/>
    <property type="match status" value="1"/>
</dbReference>
<dbReference type="InterPro" id="IPR016380">
    <property type="entry name" value="Sig_transdc_His_kin_NarX/NarQ"/>
</dbReference>
<dbReference type="SUPFAM" id="SSF55874">
    <property type="entry name" value="ATPase domain of HSP90 chaperone/DNA topoisomerase II/histidine kinase"/>
    <property type="match status" value="1"/>
</dbReference>
<dbReference type="AlphaFoldDB" id="A0A2U8GSD9"/>
<dbReference type="SMART" id="SM00387">
    <property type="entry name" value="HATPase_c"/>
    <property type="match status" value="1"/>
</dbReference>
<keyword evidence="4 14" id="KW-0997">Cell inner membrane</keyword>
<dbReference type="InterPro" id="IPR003660">
    <property type="entry name" value="HAMP_dom"/>
</dbReference>
<evidence type="ECO:0000313" key="18">
    <source>
        <dbReference type="EMBL" id="AWI76491.1"/>
    </source>
</evidence>
<keyword evidence="6 14" id="KW-0808">Transferase</keyword>
<evidence type="ECO:0000259" key="17">
    <source>
        <dbReference type="PROSITE" id="PS50885"/>
    </source>
</evidence>
<dbReference type="GO" id="GO:0005524">
    <property type="term" value="F:ATP binding"/>
    <property type="evidence" value="ECO:0007669"/>
    <property type="project" value="UniProtKB-UniRule"/>
</dbReference>
<evidence type="ECO:0000256" key="10">
    <source>
        <dbReference type="ARBA" id="ARBA00022840"/>
    </source>
</evidence>
<keyword evidence="13 14" id="KW-0472">Membrane</keyword>
<keyword evidence="9 14" id="KW-0418">Kinase</keyword>
<evidence type="ECO:0000256" key="4">
    <source>
        <dbReference type="ARBA" id="ARBA00022519"/>
    </source>
</evidence>
<sequence>MTGRLFDGLARRSILWLVALAMAALTLIGLAGMSTSVLVAETVQGSASAINVAGSLRRLTHRMASLVVADVLEEKVATERVLASVREFEESLVHPALLRVIERTPDSVFAATYRGAEAAWRLSVKPRVDAILTEGPPPSREGVAALLTEVDAFVEQLNTLVAVLEFDTEERIGDLRQILALAIGLTLFVVVLALVLLQRRVYRPLNALLLAANRIAAGDLSAQVSHTGRNELGQLGTAFNTMTGELSKLYRDLESRVEAKTAELQRSNRALELLYHAIARLYHAPAAPEAYEATLRDIEQVAGLRGSLACIEPRHDGPASVIASSIGPCPDHVESGVEAELACARCRSHSGGWNYEREGDHDLLRVPLRDAERHFGTLRLALAPGQRLEAWQQQLVEALSRHVGMALGAARRSEQARLLALQEERSVIARELHDSLAQALSYMKIQVSLVQPLVGDPARSAEAEAILADLREGISAAYRQLRELLVSFRLKMTGDFSELLQAAVDEYASKGKIEVELETRLADCHLGPNQEVHVLHIIREGLSNMVRHAHASKAWLSLKCDADGEFSVVLDDNGVGLGEPVSDARNHHGLAIMRERACSLGGRFDIAPRPGGGTRVSLRFRAGTAIVTETPIAFGSVK</sequence>
<feature type="domain" description="Histidine kinase" evidence="16">
    <location>
        <begin position="427"/>
        <end position="624"/>
    </location>
</feature>
<evidence type="ECO:0000256" key="6">
    <source>
        <dbReference type="ARBA" id="ARBA00022679"/>
    </source>
</evidence>
<keyword evidence="11 15" id="KW-1133">Transmembrane helix</keyword>
<dbReference type="CDD" id="cd16917">
    <property type="entry name" value="HATPase_UhpB-NarQ-NarX-like"/>
    <property type="match status" value="1"/>
</dbReference>
<dbReference type="PANTHER" id="PTHR24421">
    <property type="entry name" value="NITRATE/NITRITE SENSOR PROTEIN NARX-RELATED"/>
    <property type="match status" value="1"/>
</dbReference>
<evidence type="ECO:0000256" key="1">
    <source>
        <dbReference type="ARBA" id="ARBA00000085"/>
    </source>
</evidence>
<dbReference type="Gene3D" id="1.10.8.500">
    <property type="entry name" value="HAMP domain in histidine kinase"/>
    <property type="match status" value="1"/>
</dbReference>
<evidence type="ECO:0000256" key="2">
    <source>
        <dbReference type="ARBA" id="ARBA00004429"/>
    </source>
</evidence>
<dbReference type="SUPFAM" id="SSF158472">
    <property type="entry name" value="HAMP domain-like"/>
    <property type="match status" value="1"/>
</dbReference>
<dbReference type="Gene3D" id="3.30.565.10">
    <property type="entry name" value="Histidine kinase-like ATPase, C-terminal domain"/>
    <property type="match status" value="1"/>
</dbReference>
<evidence type="ECO:0000256" key="12">
    <source>
        <dbReference type="ARBA" id="ARBA00023012"/>
    </source>
</evidence>
<dbReference type="Gene3D" id="3.30.450.40">
    <property type="match status" value="1"/>
</dbReference>
<keyword evidence="7 15" id="KW-0812">Transmembrane</keyword>
<reference evidence="18 19" key="1">
    <citation type="submission" date="2017-06" db="EMBL/GenBank/DDBJ databases">
        <title>Azoarcus.</title>
        <authorList>
            <person name="Woo J.-H."/>
            <person name="Kim H.-S."/>
        </authorList>
    </citation>
    <scope>NUCLEOTIDE SEQUENCE [LARGE SCALE GENOMIC DNA]</scope>
    <source>
        <strain evidence="18 19">TSPY31</strain>
    </source>
</reference>
<keyword evidence="12 14" id="KW-0902">Two-component regulatory system</keyword>
<organism evidence="18 19">
    <name type="scientific">Parazoarcus communis</name>
    <dbReference type="NCBI Taxonomy" id="41977"/>
    <lineage>
        <taxon>Bacteria</taxon>
        <taxon>Pseudomonadati</taxon>
        <taxon>Pseudomonadota</taxon>
        <taxon>Betaproteobacteria</taxon>
        <taxon>Rhodocyclales</taxon>
        <taxon>Zoogloeaceae</taxon>
        <taxon>Parazoarcus</taxon>
    </lineage>
</organism>
<evidence type="ECO:0000256" key="8">
    <source>
        <dbReference type="ARBA" id="ARBA00022741"/>
    </source>
</evidence>
<feature type="transmembrane region" description="Helical" evidence="15">
    <location>
        <begin position="178"/>
        <end position="197"/>
    </location>
</feature>
<gene>
    <name evidence="18" type="ORF">CEW83_15770</name>
</gene>
<dbReference type="GO" id="GO:0000155">
    <property type="term" value="F:phosphorelay sensor kinase activity"/>
    <property type="evidence" value="ECO:0007669"/>
    <property type="project" value="UniProtKB-UniRule"/>
</dbReference>
<keyword evidence="8 14" id="KW-0547">Nucleotide-binding</keyword>
<keyword evidence="5" id="KW-0597">Phosphoprotein</keyword>
<keyword evidence="3 14" id="KW-1003">Cell membrane</keyword>
<dbReference type="InterPro" id="IPR042295">
    <property type="entry name" value="NarX-like_N_sf"/>
</dbReference>
<dbReference type="PROSITE" id="PS50885">
    <property type="entry name" value="HAMP"/>
    <property type="match status" value="1"/>
</dbReference>